<dbReference type="Pfam" id="PF16591">
    <property type="entry name" value="HBM"/>
    <property type="match status" value="1"/>
</dbReference>
<dbReference type="Pfam" id="PF00015">
    <property type="entry name" value="MCPsignal"/>
    <property type="match status" value="1"/>
</dbReference>
<name>A0ABX7BE34_9PROT</name>
<keyword evidence="4" id="KW-0472">Membrane</keyword>
<feature type="domain" description="HAMP" evidence="6">
    <location>
        <begin position="328"/>
        <end position="381"/>
    </location>
</feature>
<dbReference type="PANTHER" id="PTHR32089">
    <property type="entry name" value="METHYL-ACCEPTING CHEMOTAXIS PROTEIN MCPB"/>
    <property type="match status" value="1"/>
</dbReference>
<dbReference type="Gene3D" id="1.10.287.950">
    <property type="entry name" value="Methyl-accepting chemotaxis protein"/>
    <property type="match status" value="1"/>
</dbReference>
<keyword evidence="9" id="KW-1185">Reference proteome</keyword>
<sequence>MVGEKSSSSFFGNLKTRTKIYTGFGALLLLLSGLGGMSWFSAQDGQNNLRAYTTQSRIAVSISVAETDFIEARLAVRRFLASGDDADVAEFNTSWADAENSLLAAKGLMTHPENVKAADDILELKAAYASSFKSVIEKSARRNALEGEILNDVGVKLRKMLTDMRLAEIASGNTEVIAETAQAGENFLLARVVAARFLGSKKKEEAERVAKELDGVDIQLGKLATHLTAPGQGERLKDARVLLARYSQGFAELASLALEMESLVNGSMAETMASLREKSGNIHAISAGRKAEVEAEATGDAEAAKTTAVVLCAAAVMLGLAFAWLIGRSIAIPVISMTEAMRRLADGDTDAAIPAVGRRDEIGQMAGTVQVFRDNMIRTREMEQEAREAEVRAAAERKAAMLKLADGFEASVKGIVETVASAATEMQSTASVMTHTADTTSQQATAVAAASEQASANVQTVAAATEELSSSIAEIGRQISSSSQIAGQAVAEAGRTNETMKVLVQAAEQIGQVVELINTIAGQTNLLALNATIEAARAGEAGKGFAVVASEVKSLATQTARATEEIKSKVGEIQGATGGAQAAIDGIGRIIGQMNEITTTIAAAIEEQSAATRDISSNVSQAARGTDEVAVNITGVTQAAGETGAAASQVLGASEGLAREAEKLRGEVASFIATVRAA</sequence>
<dbReference type="SUPFAM" id="SSF58104">
    <property type="entry name" value="Methyl-accepting chemotaxis protein (MCP) signaling domain"/>
    <property type="match status" value="1"/>
</dbReference>
<dbReference type="PROSITE" id="PS50885">
    <property type="entry name" value="HAMP"/>
    <property type="match status" value="1"/>
</dbReference>
<dbReference type="InterPro" id="IPR004089">
    <property type="entry name" value="MCPsignal_dom"/>
</dbReference>
<dbReference type="PROSITE" id="PS50111">
    <property type="entry name" value="CHEMOTAXIS_TRANSDUC_2"/>
    <property type="match status" value="1"/>
</dbReference>
<dbReference type="CDD" id="cd06225">
    <property type="entry name" value="HAMP"/>
    <property type="match status" value="1"/>
</dbReference>
<organism evidence="8 9">
    <name type="scientific">Skermanella cutis</name>
    <dbReference type="NCBI Taxonomy" id="2775420"/>
    <lineage>
        <taxon>Bacteria</taxon>
        <taxon>Pseudomonadati</taxon>
        <taxon>Pseudomonadota</taxon>
        <taxon>Alphaproteobacteria</taxon>
        <taxon>Rhodospirillales</taxon>
        <taxon>Azospirillaceae</taxon>
        <taxon>Skermanella</taxon>
    </lineage>
</organism>
<evidence type="ECO:0000259" key="5">
    <source>
        <dbReference type="PROSITE" id="PS50111"/>
    </source>
</evidence>
<keyword evidence="8" id="KW-0614">Plasmid</keyword>
<dbReference type="Gene3D" id="6.10.340.10">
    <property type="match status" value="1"/>
</dbReference>
<dbReference type="InterPro" id="IPR032255">
    <property type="entry name" value="HBM"/>
</dbReference>
<dbReference type="SMART" id="SM01358">
    <property type="entry name" value="HBM"/>
    <property type="match status" value="1"/>
</dbReference>
<comment type="similarity">
    <text evidence="2">Belongs to the methyl-accepting chemotaxis (MCP) protein family.</text>
</comment>
<dbReference type="EMBL" id="CP067421">
    <property type="protein sequence ID" value="QQP92680.1"/>
    <property type="molecule type" value="Genomic_DNA"/>
</dbReference>
<keyword evidence="4" id="KW-0812">Transmembrane</keyword>
<keyword evidence="1 3" id="KW-0807">Transducer</keyword>
<dbReference type="Proteomes" id="UP000595197">
    <property type="component" value="Plasmid pTT6-1"/>
</dbReference>
<dbReference type="InterPro" id="IPR003660">
    <property type="entry name" value="HAMP_dom"/>
</dbReference>
<evidence type="ECO:0000259" key="6">
    <source>
        <dbReference type="PROSITE" id="PS50885"/>
    </source>
</evidence>
<keyword evidence="4" id="KW-1133">Transmembrane helix</keyword>
<reference evidence="8" key="1">
    <citation type="submission" date="2021-02" db="EMBL/GenBank/DDBJ databases">
        <title>Skermanella TT6 skin isolate.</title>
        <authorList>
            <person name="Lee K."/>
            <person name="Ganzorig M."/>
        </authorList>
    </citation>
    <scope>NUCLEOTIDE SEQUENCE</scope>
    <source>
        <strain evidence="8">TT6</strain>
    </source>
</reference>
<protein>
    <submittedName>
        <fullName evidence="8">HAMP domain-containing protein</fullName>
    </submittedName>
</protein>
<dbReference type="PROSITE" id="PS51753">
    <property type="entry name" value="HBM"/>
    <property type="match status" value="1"/>
</dbReference>
<feature type="transmembrane region" description="Helical" evidence="4">
    <location>
        <begin position="20"/>
        <end position="40"/>
    </location>
</feature>
<evidence type="ECO:0000256" key="4">
    <source>
        <dbReference type="SAM" id="Phobius"/>
    </source>
</evidence>
<dbReference type="SMART" id="SM00304">
    <property type="entry name" value="HAMP"/>
    <property type="match status" value="1"/>
</dbReference>
<dbReference type="Pfam" id="PF00672">
    <property type="entry name" value="HAMP"/>
    <property type="match status" value="1"/>
</dbReference>
<evidence type="ECO:0000256" key="1">
    <source>
        <dbReference type="ARBA" id="ARBA00023224"/>
    </source>
</evidence>
<feature type="domain" description="Methyl-accepting transducer" evidence="5">
    <location>
        <begin position="422"/>
        <end position="658"/>
    </location>
</feature>
<accession>A0ABX7BE34</accession>
<proteinExistence type="inferred from homology"/>
<geneLocation type="plasmid" evidence="8 9">
    <name>pTT6-1</name>
</geneLocation>
<dbReference type="SMART" id="SM00283">
    <property type="entry name" value="MA"/>
    <property type="match status" value="1"/>
</dbReference>
<feature type="domain" description="HBM" evidence="7">
    <location>
        <begin position="54"/>
        <end position="297"/>
    </location>
</feature>
<evidence type="ECO:0000313" key="9">
    <source>
        <dbReference type="Proteomes" id="UP000595197"/>
    </source>
</evidence>
<gene>
    <name evidence="8" type="ORF">IGS68_29835</name>
</gene>
<evidence type="ECO:0000313" key="8">
    <source>
        <dbReference type="EMBL" id="QQP92680.1"/>
    </source>
</evidence>
<evidence type="ECO:0000256" key="2">
    <source>
        <dbReference type="ARBA" id="ARBA00029447"/>
    </source>
</evidence>
<feature type="transmembrane region" description="Helical" evidence="4">
    <location>
        <begin position="308"/>
        <end position="327"/>
    </location>
</feature>
<evidence type="ECO:0000259" key="7">
    <source>
        <dbReference type="PROSITE" id="PS51753"/>
    </source>
</evidence>
<evidence type="ECO:0000256" key="3">
    <source>
        <dbReference type="PROSITE-ProRule" id="PRU00284"/>
    </source>
</evidence>
<dbReference type="PANTHER" id="PTHR32089:SF112">
    <property type="entry name" value="LYSOZYME-LIKE PROTEIN-RELATED"/>
    <property type="match status" value="1"/>
</dbReference>